<name>A0ABR3G751_9PEZI</name>
<reference evidence="2 3" key="1">
    <citation type="submission" date="2024-02" db="EMBL/GenBank/DDBJ databases">
        <title>Discinaceae phylogenomics.</title>
        <authorList>
            <person name="Dirks A.C."/>
            <person name="James T.Y."/>
        </authorList>
    </citation>
    <scope>NUCLEOTIDE SEQUENCE [LARGE SCALE GENOMIC DNA]</scope>
    <source>
        <strain evidence="2 3">ACD0624</strain>
    </source>
</reference>
<evidence type="ECO:0000313" key="2">
    <source>
        <dbReference type="EMBL" id="KAL0631759.1"/>
    </source>
</evidence>
<evidence type="ECO:0000313" key="3">
    <source>
        <dbReference type="Proteomes" id="UP001447188"/>
    </source>
</evidence>
<feature type="compositionally biased region" description="Polar residues" evidence="1">
    <location>
        <begin position="34"/>
        <end position="43"/>
    </location>
</feature>
<feature type="region of interest" description="Disordered" evidence="1">
    <location>
        <begin position="9"/>
        <end position="56"/>
    </location>
</feature>
<feature type="region of interest" description="Disordered" evidence="1">
    <location>
        <begin position="180"/>
        <end position="211"/>
    </location>
</feature>
<accession>A0ABR3G751</accession>
<dbReference type="Proteomes" id="UP001447188">
    <property type="component" value="Unassembled WGS sequence"/>
</dbReference>
<comment type="caution">
    <text evidence="2">The sequence shown here is derived from an EMBL/GenBank/DDBJ whole genome shotgun (WGS) entry which is preliminary data.</text>
</comment>
<protein>
    <submittedName>
        <fullName evidence="2">Uncharacterized protein</fullName>
    </submittedName>
</protein>
<evidence type="ECO:0000256" key="1">
    <source>
        <dbReference type="SAM" id="MobiDB-lite"/>
    </source>
</evidence>
<sequence>MLFLKTLNASKRPYLRQNKHPPSPPGLGRKRSVSHLSPPTKRTGSPADMTEPTHPSASEFMDAATKHRALPTWLKIEIAHAAAHTQGKEELPTWAWAEYQVIHDTHATTTKATRSFRKLPSNFESAQWRNARKLKTIERSLFPVSGPLGELRNLVPTPTLNPTMPDPSPLEQLAENIPVSSAETNQEMKEAEDDTPAWPTTQKLTKPKEIY</sequence>
<organism evidence="2 3">
    <name type="scientific">Discina gigas</name>
    <dbReference type="NCBI Taxonomy" id="1032678"/>
    <lineage>
        <taxon>Eukaryota</taxon>
        <taxon>Fungi</taxon>
        <taxon>Dikarya</taxon>
        <taxon>Ascomycota</taxon>
        <taxon>Pezizomycotina</taxon>
        <taxon>Pezizomycetes</taxon>
        <taxon>Pezizales</taxon>
        <taxon>Discinaceae</taxon>
        <taxon>Discina</taxon>
    </lineage>
</organism>
<proteinExistence type="predicted"/>
<gene>
    <name evidence="2" type="ORF">Q9L58_009367</name>
</gene>
<dbReference type="EMBL" id="JBBBZM010000214">
    <property type="protein sequence ID" value="KAL0631759.1"/>
    <property type="molecule type" value="Genomic_DNA"/>
</dbReference>
<keyword evidence="3" id="KW-1185">Reference proteome</keyword>